<proteinExistence type="predicted"/>
<evidence type="ECO:0000313" key="2">
    <source>
        <dbReference type="EMBL" id="CFX96203.1"/>
    </source>
</evidence>
<feature type="transmembrane region" description="Helical" evidence="1">
    <location>
        <begin position="193"/>
        <end position="217"/>
    </location>
</feature>
<feature type="transmembrane region" description="Helical" evidence="1">
    <location>
        <begin position="391"/>
        <end position="417"/>
    </location>
</feature>
<evidence type="ECO:0000256" key="1">
    <source>
        <dbReference type="SAM" id="Phobius"/>
    </source>
</evidence>
<keyword evidence="1" id="KW-0812">Transmembrane</keyword>
<dbReference type="RefSeq" id="WP_046499098.1">
    <property type="nucleotide sequence ID" value="NZ_CGIH01000039.1"/>
</dbReference>
<dbReference type="EMBL" id="CGIH01000039">
    <property type="protein sequence ID" value="CFX96203.1"/>
    <property type="molecule type" value="Genomic_DNA"/>
</dbReference>
<feature type="transmembrane region" description="Helical" evidence="1">
    <location>
        <begin position="158"/>
        <end position="181"/>
    </location>
</feature>
<keyword evidence="1" id="KW-1133">Transmembrane helix</keyword>
<dbReference type="AlphaFoldDB" id="A0A0E4C9D1"/>
<keyword evidence="1" id="KW-0472">Membrane</keyword>
<feature type="transmembrane region" description="Helical" evidence="1">
    <location>
        <begin position="21"/>
        <end position="41"/>
    </location>
</feature>
<feature type="transmembrane region" description="Helical" evidence="1">
    <location>
        <begin position="461"/>
        <end position="485"/>
    </location>
</feature>
<name>A0A0E4C9D1_9FIRM</name>
<sequence length="532" mass="57708">MKQNHFAGTGKLLKLYLRRDRIILPIWILLALMLINGQVSFTKAMPDWQMFINELSASPITSAILGPIVPLSIEGAILWRGLLQAIITVMFGASLTVIRHTRTEEASGRNELILGRPVGRYANLSAALILSCGGSLLAGLLTAVFLMSNGFAGSGSLLAGLTLAASGCFFAGIGGLCSQIFEHSGSARGCVFGVYMLTMVAMVLNNIGGGYTGWAWFAPEAWFRITLPFGGNHAWKLLIFIVLSALPMVLSYMLLVRRDMGAGLIVRKEGSADAPPRFNSPMALAWRQQKGSILVWAIGMAWLGGIMGMGTPNVSEAISSSFAHMDTEWASAIVKLGNQEGFMAILIYMLGLMGGLSVFAITVVQRLRREEKEHYAEMVLSRPVSCSNWMVSYLAVAFAGSALILLVLGLVSGLGWSVASGEFSHFLRVLGMSLSKIPPVWTIIGIAALLYGWIPRIGSILNWLILGIFIFIEMLWEVGIVGWSAMQWTYFAYAHYSIPIHELSIVPLIVLTVIAAALTWLGVIGFKRRSIG</sequence>
<gene>
    <name evidence="2" type="ORF">2302</name>
</gene>
<dbReference type="STRING" id="690567.2302"/>
<feature type="transmembrane region" description="Helical" evidence="1">
    <location>
        <begin position="342"/>
        <end position="364"/>
    </location>
</feature>
<protein>
    <submittedName>
        <fullName evidence="2">Uncharacterized</fullName>
    </submittedName>
</protein>
<dbReference type="Proteomes" id="UP000045545">
    <property type="component" value="Unassembled WGS sequence"/>
</dbReference>
<feature type="transmembrane region" description="Helical" evidence="1">
    <location>
        <begin position="121"/>
        <end position="146"/>
    </location>
</feature>
<dbReference type="OrthoDB" id="2014935at2"/>
<keyword evidence="3" id="KW-1185">Reference proteome</keyword>
<feature type="transmembrane region" description="Helical" evidence="1">
    <location>
        <begin position="237"/>
        <end position="255"/>
    </location>
</feature>
<evidence type="ECO:0000313" key="3">
    <source>
        <dbReference type="Proteomes" id="UP000045545"/>
    </source>
</evidence>
<reference evidence="2 3" key="1">
    <citation type="submission" date="2015-03" db="EMBL/GenBank/DDBJ databases">
        <authorList>
            <person name="Murphy D."/>
        </authorList>
    </citation>
    <scope>NUCLEOTIDE SEQUENCE [LARGE SCALE GENOMIC DNA]</scope>
    <source>
        <strain evidence="2 3">OL-4</strain>
    </source>
</reference>
<feature type="transmembrane region" description="Helical" evidence="1">
    <location>
        <begin position="77"/>
        <end position="100"/>
    </location>
</feature>
<feature type="transmembrane region" description="Helical" evidence="1">
    <location>
        <begin position="437"/>
        <end position="454"/>
    </location>
</feature>
<feature type="transmembrane region" description="Helical" evidence="1">
    <location>
        <begin position="293"/>
        <end position="311"/>
    </location>
</feature>
<accession>A0A0E4C9D1</accession>
<organism evidence="2 3">
    <name type="scientific">Syntrophomonas zehnderi OL-4</name>
    <dbReference type="NCBI Taxonomy" id="690567"/>
    <lineage>
        <taxon>Bacteria</taxon>
        <taxon>Bacillati</taxon>
        <taxon>Bacillota</taxon>
        <taxon>Clostridia</taxon>
        <taxon>Eubacteriales</taxon>
        <taxon>Syntrophomonadaceae</taxon>
        <taxon>Syntrophomonas</taxon>
    </lineage>
</organism>
<feature type="transmembrane region" description="Helical" evidence="1">
    <location>
        <begin position="505"/>
        <end position="526"/>
    </location>
</feature>